<proteinExistence type="predicted"/>
<dbReference type="RefSeq" id="WP_170153562.1">
    <property type="nucleotide sequence ID" value="NZ_RCDA01000001.1"/>
</dbReference>
<sequence>MKTGKEDRLTLSDLKRLSLDELKALAKKVDAELEARAFADSMEAQVRLFMRRRDG</sequence>
<gene>
    <name evidence="1" type="ORF">DFR31_0344</name>
</gene>
<protein>
    <submittedName>
        <fullName evidence="1">Uncharacterized protein</fullName>
    </submittedName>
</protein>
<evidence type="ECO:0000313" key="2">
    <source>
        <dbReference type="Proteomes" id="UP000275461"/>
    </source>
</evidence>
<reference evidence="1 2" key="1">
    <citation type="submission" date="2018-10" db="EMBL/GenBank/DDBJ databases">
        <title>Genomic Encyclopedia of Type Strains, Phase IV (KMG-IV): sequencing the most valuable type-strain genomes for metagenomic binning, comparative biology and taxonomic classification.</title>
        <authorList>
            <person name="Goeker M."/>
        </authorList>
    </citation>
    <scope>NUCLEOTIDE SEQUENCE [LARGE SCALE GENOMIC DNA]</scope>
    <source>
        <strain evidence="1 2">DSM 12769</strain>
    </source>
</reference>
<dbReference type="EMBL" id="RCDA01000001">
    <property type="protein sequence ID" value="RLK50446.1"/>
    <property type="molecule type" value="Genomic_DNA"/>
</dbReference>
<dbReference type="Proteomes" id="UP000275461">
    <property type="component" value="Unassembled WGS sequence"/>
</dbReference>
<comment type="caution">
    <text evidence="1">The sequence shown here is derived from an EMBL/GenBank/DDBJ whole genome shotgun (WGS) entry which is preliminary data.</text>
</comment>
<evidence type="ECO:0000313" key="1">
    <source>
        <dbReference type="EMBL" id="RLK50446.1"/>
    </source>
</evidence>
<dbReference type="AlphaFoldDB" id="A0A498C8F6"/>
<accession>A0A498C8F6</accession>
<name>A0A498C8F6_9GAMM</name>
<organism evidence="1 2">
    <name type="scientific">Alkalispirillum mobile</name>
    <dbReference type="NCBI Taxonomy" id="85925"/>
    <lineage>
        <taxon>Bacteria</taxon>
        <taxon>Pseudomonadati</taxon>
        <taxon>Pseudomonadota</taxon>
        <taxon>Gammaproteobacteria</taxon>
        <taxon>Chromatiales</taxon>
        <taxon>Ectothiorhodospiraceae</taxon>
        <taxon>Alkalispirillum</taxon>
    </lineage>
</organism>
<keyword evidence="2" id="KW-1185">Reference proteome</keyword>